<dbReference type="PRINTS" id="PR00151">
    <property type="entry name" value="PORPHBDMNASE"/>
</dbReference>
<dbReference type="SUPFAM" id="SSF54782">
    <property type="entry name" value="Porphobilinogen deaminase (hydroxymethylbilane synthase), C-terminal domain"/>
    <property type="match status" value="1"/>
</dbReference>
<gene>
    <name evidence="11" type="ORF">CJP74_00785</name>
</gene>
<keyword evidence="7" id="KW-0627">Porphyrin biosynthesis</keyword>
<evidence type="ECO:0000256" key="4">
    <source>
        <dbReference type="ARBA" id="ARBA00005638"/>
    </source>
</evidence>
<name>A0A3A1Y9J8_9GAMM</name>
<comment type="pathway">
    <text evidence="3">Porphyrin-containing compound metabolism; protoporphyrin-IX biosynthesis; coproporphyrinogen-III from 5-aminolevulinate: step 2/4.</text>
</comment>
<evidence type="ECO:0000256" key="2">
    <source>
        <dbReference type="ARBA" id="ARBA00002869"/>
    </source>
</evidence>
<proteinExistence type="inferred from homology"/>
<dbReference type="EC" id="2.5.1.61" evidence="9"/>
<dbReference type="GO" id="GO:0004418">
    <property type="term" value="F:hydroxymethylbilane synthase activity"/>
    <property type="evidence" value="ECO:0007669"/>
    <property type="project" value="UniProtKB-UniRule"/>
</dbReference>
<dbReference type="InterPro" id="IPR036803">
    <property type="entry name" value="Porphobilinogen_deaminase_C_sf"/>
</dbReference>
<evidence type="ECO:0000256" key="7">
    <source>
        <dbReference type="ARBA" id="ARBA00023244"/>
    </source>
</evidence>
<dbReference type="Pfam" id="PF01379">
    <property type="entry name" value="Porphobil_deam"/>
    <property type="match status" value="1"/>
</dbReference>
<accession>A0A3A1Y9J8</accession>
<organism evidence="11 12">
    <name type="scientific">Psittacicella melopsittaci</name>
    <dbReference type="NCBI Taxonomy" id="2028576"/>
    <lineage>
        <taxon>Bacteria</taxon>
        <taxon>Pseudomonadati</taxon>
        <taxon>Pseudomonadota</taxon>
        <taxon>Gammaproteobacteria</taxon>
        <taxon>Pasteurellales</taxon>
        <taxon>Psittacicellaceae</taxon>
        <taxon>Psittacicella</taxon>
    </lineage>
</organism>
<dbReference type="InterPro" id="IPR000860">
    <property type="entry name" value="HemC"/>
</dbReference>
<dbReference type="PANTHER" id="PTHR11557">
    <property type="entry name" value="PORPHOBILINOGEN DEAMINASE"/>
    <property type="match status" value="1"/>
</dbReference>
<dbReference type="Proteomes" id="UP000266258">
    <property type="component" value="Unassembled WGS sequence"/>
</dbReference>
<comment type="cofactor">
    <cofactor evidence="1">
        <name>dipyrromethane</name>
        <dbReference type="ChEBI" id="CHEBI:60342"/>
    </cofactor>
</comment>
<protein>
    <recommendedName>
        <fullName evidence="9">Hydroxymethylbilane synthase</fullName>
        <ecNumber evidence="9">2.5.1.61</ecNumber>
    </recommendedName>
</protein>
<dbReference type="Gene3D" id="3.40.190.10">
    <property type="entry name" value="Periplasmic binding protein-like II"/>
    <property type="match status" value="2"/>
</dbReference>
<dbReference type="Gene3D" id="3.30.160.40">
    <property type="entry name" value="Porphobilinogen deaminase, C-terminal domain"/>
    <property type="match status" value="1"/>
</dbReference>
<comment type="caution">
    <text evidence="11">The sequence shown here is derived from an EMBL/GenBank/DDBJ whole genome shotgun (WGS) entry which is preliminary data.</text>
</comment>
<dbReference type="GO" id="GO:0005737">
    <property type="term" value="C:cytoplasm"/>
    <property type="evidence" value="ECO:0007669"/>
    <property type="project" value="UniProtKB-UniRule"/>
</dbReference>
<comment type="function">
    <text evidence="2">Tetrapolymerization of the monopyrrole PBG into the hydroxymethylbilane pre-uroporphyrinogen in several discrete steps.</text>
</comment>
<dbReference type="UniPathway" id="UPA00251">
    <property type="reaction ID" value="UER00319"/>
</dbReference>
<dbReference type="SUPFAM" id="SSF53850">
    <property type="entry name" value="Periplasmic binding protein-like II"/>
    <property type="match status" value="1"/>
</dbReference>
<dbReference type="NCBIfam" id="TIGR00212">
    <property type="entry name" value="hemC"/>
    <property type="match status" value="1"/>
</dbReference>
<evidence type="ECO:0000256" key="8">
    <source>
        <dbReference type="ARBA" id="ARBA00048169"/>
    </source>
</evidence>
<comment type="similarity">
    <text evidence="4">Belongs to the HMBS family.</text>
</comment>
<dbReference type="EMBL" id="NRJH01000007">
    <property type="protein sequence ID" value="RIY33868.1"/>
    <property type="molecule type" value="Genomic_DNA"/>
</dbReference>
<comment type="subunit">
    <text evidence="5">Monomer.</text>
</comment>
<reference evidence="11 12" key="1">
    <citation type="submission" date="2017-08" db="EMBL/GenBank/DDBJ databases">
        <title>Reclassification of Bisgaard taxon 37 and 44.</title>
        <authorList>
            <person name="Christensen H."/>
        </authorList>
    </citation>
    <scope>NUCLEOTIDE SEQUENCE [LARGE SCALE GENOMIC DNA]</scope>
    <source>
        <strain evidence="11 12">B96_4</strain>
    </source>
</reference>
<evidence type="ECO:0000256" key="1">
    <source>
        <dbReference type="ARBA" id="ARBA00001916"/>
    </source>
</evidence>
<evidence type="ECO:0000259" key="10">
    <source>
        <dbReference type="Pfam" id="PF01379"/>
    </source>
</evidence>
<keyword evidence="6" id="KW-0808">Transferase</keyword>
<dbReference type="GO" id="GO:0006782">
    <property type="term" value="P:protoporphyrinogen IX biosynthetic process"/>
    <property type="evidence" value="ECO:0007669"/>
    <property type="project" value="UniProtKB-UniPathway"/>
</dbReference>
<dbReference type="AlphaFoldDB" id="A0A3A1Y9J8"/>
<evidence type="ECO:0000256" key="9">
    <source>
        <dbReference type="NCBIfam" id="TIGR00212"/>
    </source>
</evidence>
<keyword evidence="12" id="KW-1185">Reference proteome</keyword>
<evidence type="ECO:0000313" key="12">
    <source>
        <dbReference type="Proteomes" id="UP000266258"/>
    </source>
</evidence>
<dbReference type="PANTHER" id="PTHR11557:SF0">
    <property type="entry name" value="PORPHOBILINOGEN DEAMINASE"/>
    <property type="match status" value="1"/>
</dbReference>
<sequence length="396" mass="44154">MTHNKKPLVIATRQSALALWQANMIKELISTLPAFADFEPELLPMVSTGDIKLDTVLAKVGGKGLFTYELEQALKAQTAQIAVHSLKDVPMQPESQFFYTYNARHYHEDVAVFPTHSPYKSLKDLPRGAVVGTASVRRKALLAYFYPHLKTKLLRGNVNTRLAKLNDPDQGYDAIILARAGLARLEFIDDLNIEVLSPQQGWISAPGQGIVAVQWDNNQEVAAFSEFLNDPINHLLTSLERGVASLLGGSCSLPLGVYAYFVDNKGNEVATHFLSEQRNAIAHEVQKQVCEELGTTNPENLVQAYEFKLERNQALQKFVQSINLDKINVQVFVGDLEGQKTIQRQYSLDFSKHSLVKLNSNTLLTEVVKLVKTIVADLNQEGFAQIQALLQQQLEE</sequence>
<evidence type="ECO:0000256" key="3">
    <source>
        <dbReference type="ARBA" id="ARBA00004735"/>
    </source>
</evidence>
<feature type="domain" description="Porphobilinogen deaminase N-terminal" evidence="10">
    <location>
        <begin position="8"/>
        <end position="220"/>
    </location>
</feature>
<evidence type="ECO:0000313" key="11">
    <source>
        <dbReference type="EMBL" id="RIY33868.1"/>
    </source>
</evidence>
<evidence type="ECO:0000256" key="5">
    <source>
        <dbReference type="ARBA" id="ARBA00011245"/>
    </source>
</evidence>
<dbReference type="RefSeq" id="WP_119496375.1">
    <property type="nucleotide sequence ID" value="NZ_NRJH01000007.1"/>
</dbReference>
<comment type="catalytic activity">
    <reaction evidence="8">
        <text>4 porphobilinogen + H2O = hydroxymethylbilane + 4 NH4(+)</text>
        <dbReference type="Rhea" id="RHEA:13185"/>
        <dbReference type="ChEBI" id="CHEBI:15377"/>
        <dbReference type="ChEBI" id="CHEBI:28938"/>
        <dbReference type="ChEBI" id="CHEBI:57845"/>
        <dbReference type="ChEBI" id="CHEBI:58126"/>
        <dbReference type="EC" id="2.5.1.61"/>
    </reaction>
</comment>
<dbReference type="InterPro" id="IPR022417">
    <property type="entry name" value="Porphobilin_deaminase_N"/>
</dbReference>
<evidence type="ECO:0000256" key="6">
    <source>
        <dbReference type="ARBA" id="ARBA00022679"/>
    </source>
</evidence>
<dbReference type="FunFam" id="3.40.190.10:FF:000005">
    <property type="entry name" value="Porphobilinogen deaminase"/>
    <property type="match status" value="1"/>
</dbReference>
<dbReference type="OrthoDB" id="9810298at2"/>